<evidence type="ECO:0000313" key="2">
    <source>
        <dbReference type="EMBL" id="KZC14149.1"/>
    </source>
</evidence>
<protein>
    <submittedName>
        <fullName evidence="2">Uncharacterized protein</fullName>
    </submittedName>
</protein>
<dbReference type="AlphaFoldDB" id="A0A154PQI0"/>
<dbReference type="EMBL" id="KQ435037">
    <property type="protein sequence ID" value="KZC14149.1"/>
    <property type="molecule type" value="Genomic_DNA"/>
</dbReference>
<sequence length="77" mass="8714">MDIDTDINATQPNRLFIVNPPTGDRENSYQSHHGQPPKGWSIFICATHVPSRSLIRMIDVFLLCKSDTSSPRNSCRE</sequence>
<proteinExistence type="predicted"/>
<keyword evidence="3" id="KW-1185">Reference proteome</keyword>
<name>A0A154PQI0_DUFNO</name>
<gene>
    <name evidence="2" type="ORF">WN55_06381</name>
</gene>
<organism evidence="2 3">
    <name type="scientific">Dufourea novaeangliae</name>
    <name type="common">Sweat bee</name>
    <dbReference type="NCBI Taxonomy" id="178035"/>
    <lineage>
        <taxon>Eukaryota</taxon>
        <taxon>Metazoa</taxon>
        <taxon>Ecdysozoa</taxon>
        <taxon>Arthropoda</taxon>
        <taxon>Hexapoda</taxon>
        <taxon>Insecta</taxon>
        <taxon>Pterygota</taxon>
        <taxon>Neoptera</taxon>
        <taxon>Endopterygota</taxon>
        <taxon>Hymenoptera</taxon>
        <taxon>Apocrita</taxon>
        <taxon>Aculeata</taxon>
        <taxon>Apoidea</taxon>
        <taxon>Anthophila</taxon>
        <taxon>Halictidae</taxon>
        <taxon>Rophitinae</taxon>
        <taxon>Dufourea</taxon>
    </lineage>
</organism>
<accession>A0A154PQI0</accession>
<evidence type="ECO:0000313" key="3">
    <source>
        <dbReference type="Proteomes" id="UP000076502"/>
    </source>
</evidence>
<dbReference type="Proteomes" id="UP000076502">
    <property type="component" value="Unassembled WGS sequence"/>
</dbReference>
<evidence type="ECO:0000256" key="1">
    <source>
        <dbReference type="SAM" id="MobiDB-lite"/>
    </source>
</evidence>
<feature type="region of interest" description="Disordered" evidence="1">
    <location>
        <begin position="1"/>
        <end position="36"/>
    </location>
</feature>
<reference evidence="2 3" key="1">
    <citation type="submission" date="2015-07" db="EMBL/GenBank/DDBJ databases">
        <title>The genome of Dufourea novaeangliae.</title>
        <authorList>
            <person name="Pan H."/>
            <person name="Kapheim K."/>
        </authorList>
    </citation>
    <scope>NUCLEOTIDE SEQUENCE [LARGE SCALE GENOMIC DNA]</scope>
    <source>
        <strain evidence="2">0120121106</strain>
        <tissue evidence="2">Whole body</tissue>
    </source>
</reference>